<dbReference type="EMBL" id="AWQU01000084">
    <property type="protein sequence ID" value="KFB07408.1"/>
    <property type="molecule type" value="Genomic_DNA"/>
</dbReference>
<dbReference type="AlphaFoldDB" id="A0A084U372"/>
<dbReference type="InterPro" id="IPR026906">
    <property type="entry name" value="LRR_5"/>
</dbReference>
<evidence type="ECO:0008006" key="3">
    <source>
        <dbReference type="Google" id="ProtNLM"/>
    </source>
</evidence>
<protein>
    <recommendedName>
        <fullName evidence="3">Leucine-rich repeat domain-containing protein</fullName>
    </recommendedName>
</protein>
<dbReference type="SUPFAM" id="SSF52058">
    <property type="entry name" value="L domain-like"/>
    <property type="match status" value="1"/>
</dbReference>
<dbReference type="Proteomes" id="UP000028523">
    <property type="component" value="Unassembled WGS sequence"/>
</dbReference>
<sequence>MGKRKFLKPLFITLGCVLVVGVAGSLIYLDRIQSNTQNKNQSIIDNISFNEASTIFGKENISINGEGKVSISKFIPQKNASTDVFDTLVLPSKIDGKDVVYSDGYYTELNSYFKKNGIGYDSEKIKSIKKLLIADNKAFTMLRLKNDINNAPSFLTSLEYVEIGSGVEIVPDGFFKGLKSIKTVDISTSVKTIGAQAFYACSSLTEINFKGTDEKIWIDSSAFAGCKNLKTINFANIKKLNYEIAKLPSDKKSLLFWKIWWLFNGSGSSENKITITTTPEFKSELESVQKYLENNKQDVNFDNINFDVRK</sequence>
<gene>
    <name evidence="1" type="ORF">P271_241</name>
</gene>
<name>A0A084U372_MALIO</name>
<reference evidence="1 2" key="1">
    <citation type="journal article" date="2014" name="PLoS ONE">
        <title>Reduction of Hydrogen Peroxide Accumulation and Toxicity by a Catalase from Mycoplasma iowae.</title>
        <authorList>
            <person name="Pritchard R.E."/>
            <person name="Prassinos A.J."/>
            <person name="Osborne J.D."/>
            <person name="Raviv Z."/>
            <person name="Balish M.F."/>
        </authorList>
    </citation>
    <scope>NUCLEOTIDE SEQUENCE [LARGE SCALE GENOMIC DNA]</scope>
    <source>
        <strain evidence="1 2">DK-CPA</strain>
    </source>
</reference>
<comment type="caution">
    <text evidence="1">The sequence shown here is derived from an EMBL/GenBank/DDBJ whole genome shotgun (WGS) entry which is preliminary data.</text>
</comment>
<dbReference type="RefSeq" id="WP_036452261.1">
    <property type="nucleotide sequence ID" value="NZ_AWQU01000084.1"/>
</dbReference>
<dbReference type="Gene3D" id="3.80.10.10">
    <property type="entry name" value="Ribonuclease Inhibitor"/>
    <property type="match status" value="1"/>
</dbReference>
<organism evidence="1 2">
    <name type="scientific">Malacoplasma iowae DK-CPA</name>
    <dbReference type="NCBI Taxonomy" id="1394179"/>
    <lineage>
        <taxon>Bacteria</taxon>
        <taxon>Bacillati</taxon>
        <taxon>Mycoplasmatota</taxon>
        <taxon>Mycoplasmoidales</taxon>
        <taxon>Mycoplasmoidaceae</taxon>
        <taxon>Malacoplasma</taxon>
    </lineage>
</organism>
<accession>A0A084U372</accession>
<proteinExistence type="predicted"/>
<dbReference type="InterPro" id="IPR032675">
    <property type="entry name" value="LRR_dom_sf"/>
</dbReference>
<keyword evidence="2" id="KW-1185">Reference proteome</keyword>
<evidence type="ECO:0000313" key="2">
    <source>
        <dbReference type="Proteomes" id="UP000028523"/>
    </source>
</evidence>
<evidence type="ECO:0000313" key="1">
    <source>
        <dbReference type="EMBL" id="KFB07408.1"/>
    </source>
</evidence>
<dbReference type="Pfam" id="PF13306">
    <property type="entry name" value="LRR_5"/>
    <property type="match status" value="1"/>
</dbReference>